<dbReference type="GO" id="GO:0005737">
    <property type="term" value="C:cytoplasm"/>
    <property type="evidence" value="ECO:0007669"/>
    <property type="project" value="UniProtKB-SubCell"/>
</dbReference>
<name>F0TB01_METLA</name>
<comment type="subcellular location">
    <subcellularLocation>
        <location evidence="6">Cytoplasm</location>
    </subcellularLocation>
</comment>
<dbReference type="GO" id="GO:0004139">
    <property type="term" value="F:deoxyribose-phosphate aldolase activity"/>
    <property type="evidence" value="ECO:0007669"/>
    <property type="project" value="UniProtKB-UniRule"/>
</dbReference>
<feature type="active site" description="Proton donor/acceptor" evidence="6">
    <location>
        <position position="184"/>
    </location>
</feature>
<dbReference type="UniPathway" id="UPA00002">
    <property type="reaction ID" value="UER00468"/>
</dbReference>
<feature type="active site" description="Schiff-base intermediate with acetaldehyde" evidence="6">
    <location>
        <position position="155"/>
    </location>
</feature>
<dbReference type="GO" id="GO:0006018">
    <property type="term" value="P:2-deoxyribose 1-phosphate catabolic process"/>
    <property type="evidence" value="ECO:0007669"/>
    <property type="project" value="UniProtKB-UniRule"/>
</dbReference>
<organism evidence="7 8">
    <name type="scientific">Methanobacterium lacus (strain AL-21)</name>
    <dbReference type="NCBI Taxonomy" id="877455"/>
    <lineage>
        <taxon>Archaea</taxon>
        <taxon>Methanobacteriati</taxon>
        <taxon>Methanobacteriota</taxon>
        <taxon>Methanomada group</taxon>
        <taxon>Methanobacteria</taxon>
        <taxon>Methanobacteriales</taxon>
        <taxon>Methanobacteriaceae</taxon>
        <taxon>Methanobacterium</taxon>
    </lineage>
</organism>
<dbReference type="eggNOG" id="arCOG04320">
    <property type="taxonomic scope" value="Archaea"/>
</dbReference>
<comment type="function">
    <text evidence="6">Catalyzes a reversible aldol reaction between acetaldehyde and D-glyceraldehyde 3-phosphate to generate 2-deoxy-D-ribose 5-phosphate.</text>
</comment>
<dbReference type="PANTHER" id="PTHR10889">
    <property type="entry name" value="DEOXYRIBOSE-PHOSPHATE ALDOLASE"/>
    <property type="match status" value="1"/>
</dbReference>
<dbReference type="PANTHER" id="PTHR10889:SF1">
    <property type="entry name" value="DEOXYRIBOSE-PHOSPHATE ALDOLASE"/>
    <property type="match status" value="1"/>
</dbReference>
<reference evidence="8" key="1">
    <citation type="submission" date="2011-02" db="EMBL/GenBank/DDBJ databases">
        <title>Complete sequence of Methanobacterium sp. AL-21.</title>
        <authorList>
            <consortium name="US DOE Joint Genome Institute"/>
            <person name="Lucas S."/>
            <person name="Copeland A."/>
            <person name="Lapidus A."/>
            <person name="Cheng J.-F."/>
            <person name="Goodwin L."/>
            <person name="Pitluck S."/>
            <person name="Chertkov O."/>
            <person name="Detter J.C."/>
            <person name="Han C."/>
            <person name="Tapia R."/>
            <person name="Land M."/>
            <person name="Hauser L."/>
            <person name="Kyrpides N."/>
            <person name="Ivanova N."/>
            <person name="Mikhailova N."/>
            <person name="Pagani I."/>
            <person name="Cadillo-Quiroz H."/>
            <person name="Imachi H."/>
            <person name="Zinder S."/>
            <person name="Liu W."/>
            <person name="Woyke T."/>
        </authorList>
    </citation>
    <scope>NUCLEOTIDE SEQUENCE [LARGE SCALE GENOMIC DNA]</scope>
    <source>
        <strain evidence="8">AL-21</strain>
    </source>
</reference>
<evidence type="ECO:0000256" key="5">
    <source>
        <dbReference type="ARBA" id="ARBA00048791"/>
    </source>
</evidence>
<dbReference type="InterPro" id="IPR011343">
    <property type="entry name" value="DeoC"/>
</dbReference>
<keyword evidence="8" id="KW-1185">Reference proteome</keyword>
<evidence type="ECO:0000256" key="2">
    <source>
        <dbReference type="ARBA" id="ARBA00022490"/>
    </source>
</evidence>
<dbReference type="GO" id="GO:0009264">
    <property type="term" value="P:deoxyribonucleotide catabolic process"/>
    <property type="evidence" value="ECO:0007669"/>
    <property type="project" value="UniProtKB-UniRule"/>
</dbReference>
<dbReference type="PIRSF" id="PIRSF001357">
    <property type="entry name" value="DeoC"/>
    <property type="match status" value="1"/>
</dbReference>
<accession>F0TB01</accession>
<proteinExistence type="inferred from homology"/>
<dbReference type="EMBL" id="CP002551">
    <property type="protein sequence ID" value="ADZ10147.1"/>
    <property type="molecule type" value="Genomic_DNA"/>
</dbReference>
<protein>
    <recommendedName>
        <fullName evidence="6">Deoxyribose-phosphate aldolase</fullName>
        <shortName evidence="6">DERA</shortName>
        <ecNumber evidence="6">4.1.2.4</ecNumber>
    </recommendedName>
    <alternativeName>
        <fullName evidence="6">2-deoxy-D-ribose 5-phosphate aldolase</fullName>
    </alternativeName>
    <alternativeName>
        <fullName evidence="6">Phosphodeoxyriboaldolase</fullName>
        <shortName evidence="6">Deoxyriboaldolase</shortName>
    </alternativeName>
</protein>
<comment type="pathway">
    <text evidence="6">Carbohydrate degradation; 2-deoxy-D-ribose 1-phosphate degradation; D-glyceraldehyde 3-phosphate and acetaldehyde from 2-deoxy-alpha-D-ribose 1-phosphate: step 2/2.</text>
</comment>
<dbReference type="EC" id="4.1.2.4" evidence="6"/>
<comment type="similarity">
    <text evidence="1 6">Belongs to the DeoC/FbaB aldolase family. DeoC type 1 subfamily.</text>
</comment>
<dbReference type="CDD" id="cd00959">
    <property type="entry name" value="DeoC"/>
    <property type="match status" value="1"/>
</dbReference>
<reference evidence="7 8" key="2">
    <citation type="journal article" date="2014" name="Int. J. Syst. Evol. Microbiol.">
        <title>Methanobacterium paludis sp. nov. and a novel strain of Methanobacterium lacus isolated from northern peatlands.</title>
        <authorList>
            <person name="Cadillo-Quiroz H."/>
            <person name="Brauer S.L."/>
            <person name="Goodson N."/>
            <person name="Yavitt J.B."/>
            <person name="Zinder S.H."/>
        </authorList>
    </citation>
    <scope>NUCLEOTIDE SEQUENCE [LARGE SCALE GENOMIC DNA]</scope>
    <source>
        <strain evidence="7 8">AL-21</strain>
    </source>
</reference>
<dbReference type="FunFam" id="3.20.20.70:FF:000044">
    <property type="entry name" value="Deoxyribose-phosphate aldolase"/>
    <property type="match status" value="1"/>
</dbReference>
<dbReference type="OrthoDB" id="31145at2157"/>
<evidence type="ECO:0000256" key="6">
    <source>
        <dbReference type="HAMAP-Rule" id="MF_00114"/>
    </source>
</evidence>
<evidence type="ECO:0000313" key="8">
    <source>
        <dbReference type="Proteomes" id="UP000007490"/>
    </source>
</evidence>
<dbReference type="InterPro" id="IPR002915">
    <property type="entry name" value="DeoC/FbaB/LacD_aldolase"/>
</dbReference>
<dbReference type="SUPFAM" id="SSF51569">
    <property type="entry name" value="Aldolase"/>
    <property type="match status" value="1"/>
</dbReference>
<sequence length="221" mass="23074">MMTPEKLAKMIDHTNVKPNASTEDINALCEEASEYNFACACVTPVNVALASELLKGTDVGVCAVIGFPFGTSKSEIKAFEALVAVEDGANELDMVLNIGALKSGLSRMVERDIEHVVESAEGMVVKVIIETALLTDDEKVEACMLAKSAGADYVKTSTGVGFPGANAADVKLLRETVGQKMGVKASGGIRNLKSALEMIEAGASKIGTSAGPSIMNGFKEL</sequence>
<dbReference type="KEGG" id="mel:Metbo_1927"/>
<dbReference type="InterPro" id="IPR028581">
    <property type="entry name" value="DeoC_typeI"/>
</dbReference>
<dbReference type="InterPro" id="IPR013785">
    <property type="entry name" value="Aldolase_TIM"/>
</dbReference>
<dbReference type="RefSeq" id="WP_013645498.1">
    <property type="nucleotide sequence ID" value="NC_015216.1"/>
</dbReference>
<dbReference type="GO" id="GO:0016052">
    <property type="term" value="P:carbohydrate catabolic process"/>
    <property type="evidence" value="ECO:0007669"/>
    <property type="project" value="TreeGrafter"/>
</dbReference>
<dbReference type="HAMAP" id="MF_00114">
    <property type="entry name" value="DeoC_type1"/>
    <property type="match status" value="1"/>
</dbReference>
<dbReference type="AlphaFoldDB" id="F0TB01"/>
<keyword evidence="4 6" id="KW-0704">Schiff base</keyword>
<dbReference type="NCBIfam" id="TIGR00126">
    <property type="entry name" value="deoC"/>
    <property type="match status" value="1"/>
</dbReference>
<keyword evidence="3 6" id="KW-0456">Lyase</keyword>
<dbReference type="GeneID" id="10278385"/>
<gene>
    <name evidence="6" type="primary">deoC</name>
    <name evidence="7" type="ordered locus">Metbo_1927</name>
</gene>
<comment type="catalytic activity">
    <reaction evidence="5 6">
        <text>2-deoxy-D-ribose 5-phosphate = D-glyceraldehyde 3-phosphate + acetaldehyde</text>
        <dbReference type="Rhea" id="RHEA:12821"/>
        <dbReference type="ChEBI" id="CHEBI:15343"/>
        <dbReference type="ChEBI" id="CHEBI:59776"/>
        <dbReference type="ChEBI" id="CHEBI:62877"/>
        <dbReference type="EC" id="4.1.2.4"/>
    </reaction>
</comment>
<dbReference type="Gene3D" id="3.20.20.70">
    <property type="entry name" value="Aldolase class I"/>
    <property type="match status" value="1"/>
</dbReference>
<evidence type="ECO:0000256" key="1">
    <source>
        <dbReference type="ARBA" id="ARBA00010936"/>
    </source>
</evidence>
<dbReference type="SMART" id="SM01133">
    <property type="entry name" value="DeoC"/>
    <property type="match status" value="1"/>
</dbReference>
<feature type="active site" description="Proton donor/acceptor" evidence="6">
    <location>
        <position position="93"/>
    </location>
</feature>
<dbReference type="Proteomes" id="UP000007490">
    <property type="component" value="Chromosome"/>
</dbReference>
<dbReference type="STRING" id="877455.Metbo_1927"/>
<dbReference type="HOGENOM" id="CLU_053595_0_2_2"/>
<evidence type="ECO:0000256" key="4">
    <source>
        <dbReference type="ARBA" id="ARBA00023270"/>
    </source>
</evidence>
<dbReference type="Pfam" id="PF01791">
    <property type="entry name" value="DeoC"/>
    <property type="match status" value="1"/>
</dbReference>
<evidence type="ECO:0000256" key="3">
    <source>
        <dbReference type="ARBA" id="ARBA00023239"/>
    </source>
</evidence>
<keyword evidence="2 6" id="KW-0963">Cytoplasm</keyword>
<evidence type="ECO:0000313" key="7">
    <source>
        <dbReference type="EMBL" id="ADZ10147.1"/>
    </source>
</evidence>